<reference evidence="2 3" key="2">
    <citation type="submission" date="2020-07" db="EMBL/GenBank/DDBJ databases">
        <title>Genome assembly of wild tea tree DASZ reveals pedigree and selection history of tea varieties.</title>
        <authorList>
            <person name="Zhang W."/>
        </authorList>
    </citation>
    <scope>NUCLEOTIDE SEQUENCE [LARGE SCALE GENOMIC DNA]</scope>
    <source>
        <strain evidence="3">cv. G240</strain>
        <tissue evidence="2">Leaf</tissue>
    </source>
</reference>
<comment type="caution">
    <text evidence="2">The sequence shown here is derived from an EMBL/GenBank/DDBJ whole genome shotgun (WGS) entry which is preliminary data.</text>
</comment>
<evidence type="ECO:0000256" key="1">
    <source>
        <dbReference type="SAM" id="Phobius"/>
    </source>
</evidence>
<dbReference type="AlphaFoldDB" id="A0A7J7GE31"/>
<proteinExistence type="predicted"/>
<dbReference type="EMBL" id="JACBKZ010000012">
    <property type="protein sequence ID" value="KAF5937674.1"/>
    <property type="molecule type" value="Genomic_DNA"/>
</dbReference>
<evidence type="ECO:0000313" key="3">
    <source>
        <dbReference type="Proteomes" id="UP000593564"/>
    </source>
</evidence>
<keyword evidence="1" id="KW-0812">Transmembrane</keyword>
<keyword evidence="1" id="KW-0472">Membrane</keyword>
<organism evidence="2 3">
    <name type="scientific">Camellia sinensis</name>
    <name type="common">Tea plant</name>
    <name type="synonym">Thea sinensis</name>
    <dbReference type="NCBI Taxonomy" id="4442"/>
    <lineage>
        <taxon>Eukaryota</taxon>
        <taxon>Viridiplantae</taxon>
        <taxon>Streptophyta</taxon>
        <taxon>Embryophyta</taxon>
        <taxon>Tracheophyta</taxon>
        <taxon>Spermatophyta</taxon>
        <taxon>Magnoliopsida</taxon>
        <taxon>eudicotyledons</taxon>
        <taxon>Gunneridae</taxon>
        <taxon>Pentapetalae</taxon>
        <taxon>asterids</taxon>
        <taxon>Ericales</taxon>
        <taxon>Theaceae</taxon>
        <taxon>Camellia</taxon>
    </lineage>
</organism>
<keyword evidence="1" id="KW-1133">Transmembrane helix</keyword>
<feature type="transmembrane region" description="Helical" evidence="1">
    <location>
        <begin position="21"/>
        <end position="42"/>
    </location>
</feature>
<evidence type="ECO:0000313" key="2">
    <source>
        <dbReference type="EMBL" id="KAF5937674.1"/>
    </source>
</evidence>
<reference evidence="3" key="1">
    <citation type="journal article" date="2020" name="Nat. Commun.">
        <title>Genome assembly of wild tea tree DASZ reveals pedigree and selection history of tea varieties.</title>
        <authorList>
            <person name="Zhang W."/>
            <person name="Zhang Y."/>
            <person name="Qiu H."/>
            <person name="Guo Y."/>
            <person name="Wan H."/>
            <person name="Zhang X."/>
            <person name="Scossa F."/>
            <person name="Alseekh S."/>
            <person name="Zhang Q."/>
            <person name="Wang P."/>
            <person name="Xu L."/>
            <person name="Schmidt M.H."/>
            <person name="Jia X."/>
            <person name="Li D."/>
            <person name="Zhu A."/>
            <person name="Guo F."/>
            <person name="Chen W."/>
            <person name="Ni D."/>
            <person name="Usadel B."/>
            <person name="Fernie A.R."/>
            <person name="Wen W."/>
        </authorList>
    </citation>
    <scope>NUCLEOTIDE SEQUENCE [LARGE SCALE GENOMIC DNA]</scope>
    <source>
        <strain evidence="3">cv. G240</strain>
    </source>
</reference>
<dbReference type="Proteomes" id="UP000593564">
    <property type="component" value="Unassembled WGS sequence"/>
</dbReference>
<gene>
    <name evidence="2" type="ORF">HYC85_025180</name>
</gene>
<sequence>MTSSTGPRPLSPLNISHLLHCLPPLALLFLFLFLFLFVFLFLPKPLDLGFTEVLEGVSRWEGDSWWEMRLVFAVAEGFATRKRASE</sequence>
<name>A0A7J7GE31_CAMSI</name>
<keyword evidence="3" id="KW-1185">Reference proteome</keyword>
<protein>
    <submittedName>
        <fullName evidence="2">Uncharacterized protein</fullName>
    </submittedName>
</protein>
<accession>A0A7J7GE31</accession>